<protein>
    <submittedName>
        <fullName evidence="3">LysM domain-containing protein</fullName>
    </submittedName>
</protein>
<dbReference type="Gene3D" id="3.10.350.10">
    <property type="entry name" value="LysM domain"/>
    <property type="match status" value="1"/>
</dbReference>
<dbReference type="Pfam" id="PF01476">
    <property type="entry name" value="LysM"/>
    <property type="match status" value="1"/>
</dbReference>
<dbReference type="SMART" id="SM00257">
    <property type="entry name" value="LysM"/>
    <property type="match status" value="1"/>
</dbReference>
<dbReference type="PROSITE" id="PS51782">
    <property type="entry name" value="LYSM"/>
    <property type="match status" value="1"/>
</dbReference>
<dbReference type="PANTHER" id="PTHR34700">
    <property type="entry name" value="POTASSIUM BINDING PROTEIN KBP"/>
    <property type="match status" value="1"/>
</dbReference>
<reference evidence="4" key="1">
    <citation type="submission" date="2017-06" db="EMBL/GenBank/DDBJ databases">
        <authorList>
            <person name="Varghese N."/>
            <person name="Submissions S."/>
        </authorList>
    </citation>
    <scope>NUCLEOTIDE SEQUENCE [LARGE SCALE GENOMIC DNA]</scope>
    <source>
        <strain evidence="4">ANC 5114</strain>
    </source>
</reference>
<name>A0A217EHW1_9GAMM</name>
<evidence type="ECO:0000313" key="3">
    <source>
        <dbReference type="EMBL" id="SNQ30068.1"/>
    </source>
</evidence>
<keyword evidence="4" id="KW-1185">Reference proteome</keyword>
<feature type="domain" description="LysM" evidence="2">
    <location>
        <begin position="52"/>
        <end position="100"/>
    </location>
</feature>
<gene>
    <name evidence="3" type="ORF">SAMN05444584_2052</name>
</gene>
<dbReference type="OrthoDB" id="9765158at2"/>
<dbReference type="InterPro" id="IPR018392">
    <property type="entry name" value="LysM"/>
</dbReference>
<accession>A0A217EHW1</accession>
<proteinExistence type="predicted"/>
<evidence type="ECO:0000313" key="4">
    <source>
        <dbReference type="Proteomes" id="UP000243463"/>
    </source>
</evidence>
<dbReference type="Proteomes" id="UP000243463">
    <property type="component" value="Unassembled WGS sequence"/>
</dbReference>
<dbReference type="CDD" id="cd00118">
    <property type="entry name" value="LysM"/>
    <property type="match status" value="1"/>
</dbReference>
<dbReference type="InterPro" id="IPR052196">
    <property type="entry name" value="Bact_Kbp"/>
</dbReference>
<dbReference type="AlphaFoldDB" id="A0A217EHW1"/>
<dbReference type="SUPFAM" id="SSF54106">
    <property type="entry name" value="LysM domain"/>
    <property type="match status" value="1"/>
</dbReference>
<dbReference type="PANTHER" id="PTHR34700:SF4">
    <property type="entry name" value="PHAGE-LIKE ELEMENT PBSX PROTEIN XKDP"/>
    <property type="match status" value="1"/>
</dbReference>
<dbReference type="EMBL" id="FZLN01000005">
    <property type="protein sequence ID" value="SNQ30068.1"/>
    <property type="molecule type" value="Genomic_DNA"/>
</dbReference>
<feature type="chain" id="PRO_5012013227" evidence="1">
    <location>
        <begin position="42"/>
        <end position="376"/>
    </location>
</feature>
<sequence>MKKYFSQNKPVFVRSKRVVVQTLLPSVLVAASVLSFQTTFASSTTISKNAPDTYIVKKGDTLWGIAGKFLNKPWQWPKIWVKNSQIKNPHLIYPGDRLLLCLSNNATLIGKDEGTGCAGIVSRYNNPNEVRLSPRVRVESEGEAVQLIPLKNIKTWLKQSQILPEEQIRQLPHVIGVEDSRLIAGKGQKVYISGQNLTIGQSYSVYKKLAPYILGKGTRDEHYAGTELIKIASGIITHSKDDISTLELTESFDKEVTRDDLILPQQNIDLPSNFAPVPAKNIEGSIIRVLDSIGDATKNSVVTINQGTQQSVQAGQVFEIVQSAGTVKDKGKIKELPYEKVGELLIFRTFDQLSYGYILNSTIPIKIGSKVISPES</sequence>
<keyword evidence="1" id="KW-0732">Signal</keyword>
<evidence type="ECO:0000259" key="2">
    <source>
        <dbReference type="PROSITE" id="PS51782"/>
    </source>
</evidence>
<evidence type="ECO:0000256" key="1">
    <source>
        <dbReference type="SAM" id="SignalP"/>
    </source>
</evidence>
<organism evidence="3 4">
    <name type="scientific">Acinetobacter apis</name>
    <dbReference type="NCBI Taxonomy" id="1229165"/>
    <lineage>
        <taxon>Bacteria</taxon>
        <taxon>Pseudomonadati</taxon>
        <taxon>Pseudomonadota</taxon>
        <taxon>Gammaproteobacteria</taxon>
        <taxon>Moraxellales</taxon>
        <taxon>Moraxellaceae</taxon>
        <taxon>Acinetobacter</taxon>
    </lineage>
</organism>
<dbReference type="RefSeq" id="WP_088824243.1">
    <property type="nucleotide sequence ID" value="NZ_FZLN01000005.1"/>
</dbReference>
<dbReference type="InterPro" id="IPR036779">
    <property type="entry name" value="LysM_dom_sf"/>
</dbReference>
<feature type="signal peptide" evidence="1">
    <location>
        <begin position="1"/>
        <end position="41"/>
    </location>
</feature>